<dbReference type="EMBL" id="OU342829">
    <property type="protein sequence ID" value="CAG7581507.1"/>
    <property type="molecule type" value="Genomic_DNA"/>
</dbReference>
<dbReference type="GO" id="GO:0016740">
    <property type="term" value="F:transferase activity"/>
    <property type="evidence" value="ECO:0007669"/>
    <property type="project" value="UniProtKB-KW"/>
</dbReference>
<organism evidence="1">
    <name type="scientific">uncultured marine phage</name>
    <dbReference type="NCBI Taxonomy" id="707152"/>
    <lineage>
        <taxon>Viruses</taxon>
        <taxon>environmental samples</taxon>
    </lineage>
</organism>
<protein>
    <submittedName>
        <fullName evidence="1">Putative polypeptide N-acetylgalactosaminyltransferase</fullName>
    </submittedName>
</protein>
<sequence length="242" mass="28002">MNLLIEYFVPSDEDRHIEYLTCLRNNINNPFITKIHVFIDDDSELPEDITSDKIVVNHVEKRATYKEFFEYANKNLFEQTCILSNGDIMFDDTLMHLTPDNVNGKFVSLSRWELTPDGKLYHYDIPYSQDCWIFKGGIEIKDCDFTLGVLGCDNRITYLAMRSGLVVTNPSKQVITKHLHISNFRQGSADVSKMITGMYIFVDSNNDIHVPSENYVVSPNNVRRMVNHLNSKKQLRTKNHVS</sequence>
<reference evidence="1" key="1">
    <citation type="submission" date="2021-06" db="EMBL/GenBank/DDBJ databases">
        <authorList>
            <person name="Gannon L."/>
            <person name="Redgwell R T."/>
            <person name="Michniewski S."/>
            <person name="Harrison D C."/>
            <person name="Millard A."/>
        </authorList>
    </citation>
    <scope>NUCLEOTIDE SEQUENCE</scope>
</reference>
<name>A0A8D9CFW2_9VIRU</name>
<accession>A0A8D9CFW2</accession>
<proteinExistence type="predicted"/>
<gene>
    <name evidence="1" type="ORF">SLAVMIC_00876</name>
</gene>
<keyword evidence="1" id="KW-0808">Transferase</keyword>
<dbReference type="PANTHER" id="PTHR40743:SF1">
    <property type="entry name" value="POSSIBLE GLYCOSYLTRANSFERASE"/>
    <property type="match status" value="1"/>
</dbReference>
<evidence type="ECO:0000313" key="1">
    <source>
        <dbReference type="EMBL" id="CAG7581507.1"/>
    </source>
</evidence>
<dbReference type="PANTHER" id="PTHR40743">
    <property type="entry name" value="NUCLEOTIDE-DIPHOSPHO-SUGAR TRANSFERASE CONTAINING PROTEIN"/>
    <property type="match status" value="1"/>
</dbReference>